<comment type="caution">
    <text evidence="2">The sequence shown here is derived from an EMBL/GenBank/DDBJ whole genome shotgun (WGS) entry which is preliminary data.</text>
</comment>
<gene>
    <name evidence="2" type="ORF">D0469_05840</name>
</gene>
<reference evidence="2 3" key="1">
    <citation type="submission" date="2018-08" db="EMBL/GenBank/DDBJ databases">
        <title>Bacillus chawlae sp. nov., Bacillus glennii sp. nov., and Bacillus saganii sp. nov. Isolated from the Vehicle Assembly Building at Kennedy Space Center where the Viking Spacecraft were Assembled.</title>
        <authorList>
            <person name="Seuylemezian A."/>
            <person name="Vaishampayan P."/>
        </authorList>
    </citation>
    <scope>NUCLEOTIDE SEQUENCE [LARGE SCALE GENOMIC DNA]</scope>
    <source>
        <strain evidence="2 3">V47-23a</strain>
    </source>
</reference>
<keyword evidence="3" id="KW-1185">Reference proteome</keyword>
<dbReference type="RefSeq" id="WP_117325707.1">
    <property type="nucleotide sequence ID" value="NZ_QVTE01000014.1"/>
</dbReference>
<feature type="transmembrane region" description="Helical" evidence="1">
    <location>
        <begin position="64"/>
        <end position="81"/>
    </location>
</feature>
<name>A0A372LSX4_9BACI</name>
<evidence type="ECO:0000313" key="3">
    <source>
        <dbReference type="Proteomes" id="UP000264541"/>
    </source>
</evidence>
<dbReference type="InterPro" id="IPR035238">
    <property type="entry name" value="DUF5345"/>
</dbReference>
<dbReference type="AlphaFoldDB" id="A0A372LSX4"/>
<protein>
    <recommendedName>
        <fullName evidence="4">YxlC family protein</fullName>
    </recommendedName>
</protein>
<feature type="transmembrane region" description="Helical" evidence="1">
    <location>
        <begin position="87"/>
        <end position="107"/>
    </location>
</feature>
<keyword evidence="1" id="KW-0812">Transmembrane</keyword>
<evidence type="ECO:0008006" key="4">
    <source>
        <dbReference type="Google" id="ProtNLM"/>
    </source>
</evidence>
<keyword evidence="1" id="KW-0472">Membrane</keyword>
<proteinExistence type="predicted"/>
<dbReference type="EMBL" id="QVTE01000014">
    <property type="protein sequence ID" value="RFU70654.1"/>
    <property type="molecule type" value="Genomic_DNA"/>
</dbReference>
<dbReference type="Pfam" id="PF17280">
    <property type="entry name" value="DUF5345"/>
    <property type="match status" value="1"/>
</dbReference>
<organism evidence="2 3">
    <name type="scientific">Peribacillus saganii</name>
    <dbReference type="NCBI Taxonomy" id="2303992"/>
    <lineage>
        <taxon>Bacteria</taxon>
        <taxon>Bacillati</taxon>
        <taxon>Bacillota</taxon>
        <taxon>Bacilli</taxon>
        <taxon>Bacillales</taxon>
        <taxon>Bacillaceae</taxon>
        <taxon>Peribacillus</taxon>
    </lineage>
</organism>
<keyword evidence="1" id="KW-1133">Transmembrane helix</keyword>
<evidence type="ECO:0000256" key="1">
    <source>
        <dbReference type="SAM" id="Phobius"/>
    </source>
</evidence>
<dbReference type="Proteomes" id="UP000264541">
    <property type="component" value="Unassembled WGS sequence"/>
</dbReference>
<evidence type="ECO:0000313" key="2">
    <source>
        <dbReference type="EMBL" id="RFU70654.1"/>
    </source>
</evidence>
<accession>A0A372LSX4</accession>
<dbReference type="OrthoDB" id="9844378at2"/>
<sequence>MKKIVNIEEAQNKEFKSTIVKIKLGLGHLDENSKVFNPDLSMIQAKIAEQRELAERKWRRDIKLFCLIAAVILSVMLIALYQNPIVFAAVQGISAACFIAVTFFKYIKQKVKET</sequence>